<evidence type="ECO:0000256" key="1">
    <source>
        <dbReference type="ARBA" id="ARBA00007867"/>
    </source>
</evidence>
<evidence type="ECO:0000256" key="4">
    <source>
        <dbReference type="PROSITE-ProRule" id="PRU00354"/>
    </source>
</evidence>
<dbReference type="Gene3D" id="3.40.50.150">
    <property type="entry name" value="Vaccinia Virus protein VP39"/>
    <property type="match status" value="1"/>
</dbReference>
<dbReference type="InterPro" id="IPR029063">
    <property type="entry name" value="SAM-dependent_MTases_sf"/>
</dbReference>
<proteinExistence type="inferred from homology"/>
<evidence type="ECO:0000256" key="2">
    <source>
        <dbReference type="ARBA" id="ARBA00022679"/>
    </source>
</evidence>
<protein>
    <submittedName>
        <fullName evidence="6">Spermine/spermidine synthase family protein</fullName>
    </submittedName>
</protein>
<dbReference type="SUPFAM" id="SSF53335">
    <property type="entry name" value="S-adenosyl-L-methionine-dependent methyltransferases"/>
    <property type="match status" value="1"/>
</dbReference>
<dbReference type="PANTHER" id="PTHR43317">
    <property type="entry name" value="THERMOSPERMINE SYNTHASE ACAULIS5"/>
    <property type="match status" value="1"/>
</dbReference>
<gene>
    <name evidence="6" type="ORF">CAter282_3489</name>
</gene>
<evidence type="ECO:0000259" key="5">
    <source>
        <dbReference type="PROSITE" id="PS51006"/>
    </source>
</evidence>
<feature type="domain" description="PABS" evidence="5">
    <location>
        <begin position="1"/>
        <end position="221"/>
    </location>
</feature>
<dbReference type="PROSITE" id="PS51006">
    <property type="entry name" value="PABS_2"/>
    <property type="match status" value="1"/>
</dbReference>
<evidence type="ECO:0000313" key="7">
    <source>
        <dbReference type="Proteomes" id="UP000071778"/>
    </source>
</evidence>
<accession>A0A127QM90</accession>
<dbReference type="GO" id="GO:0016740">
    <property type="term" value="F:transferase activity"/>
    <property type="evidence" value="ECO:0007669"/>
    <property type="project" value="UniProtKB-UniRule"/>
</dbReference>
<dbReference type="OrthoDB" id="117774at2"/>
<keyword evidence="2 4" id="KW-0808">Transferase</keyword>
<evidence type="ECO:0000313" key="6">
    <source>
        <dbReference type="EMBL" id="AMP11178.1"/>
    </source>
</evidence>
<reference evidence="6 7" key="1">
    <citation type="submission" date="2015-11" db="EMBL/GenBank/DDBJ databases">
        <title>Exploring the genomic traits of fungus-feeding bacterial genus Collimonas.</title>
        <authorList>
            <person name="Song C."/>
            <person name="Schmidt R."/>
            <person name="de Jager V."/>
            <person name="Krzyzanowska D."/>
            <person name="Jongedijk E."/>
            <person name="Cankar K."/>
            <person name="Beekwilder J."/>
            <person name="van Veen A."/>
            <person name="de Boer W."/>
            <person name="van Veen J.A."/>
            <person name="Garbeva P."/>
        </authorList>
    </citation>
    <scope>NUCLEOTIDE SEQUENCE [LARGE SCALE GENOMIC DNA]</scope>
    <source>
        <strain evidence="6 7">Ter282</strain>
    </source>
</reference>
<comment type="similarity">
    <text evidence="1">Belongs to the spermidine/spermine synthase family.</text>
</comment>
<dbReference type="Proteomes" id="UP000071778">
    <property type="component" value="Chromosome"/>
</dbReference>
<name>A0A127QM90_9BURK</name>
<dbReference type="NCBIfam" id="NF037959">
    <property type="entry name" value="MFS_SpdSyn"/>
    <property type="match status" value="1"/>
</dbReference>
<feature type="active site" description="Proton acceptor" evidence="4">
    <location>
        <position position="141"/>
    </location>
</feature>
<keyword evidence="7" id="KW-1185">Reference proteome</keyword>
<dbReference type="PATRIC" id="fig|279058.17.peg.3787"/>
<dbReference type="PANTHER" id="PTHR43317:SF1">
    <property type="entry name" value="THERMOSPERMINE SYNTHASE ACAULIS5"/>
    <property type="match status" value="1"/>
</dbReference>
<sequence>MLLDNLSDLANFSADGRPFIYKNTYSISLLFDSSAVQSEMYMSEPDELLLGYTITMMGFLLFNDAPKRIAMIGLGGGSLVKYCYRHLPQSAIVVAENNPEVIALRKHFQIPQDDHRLQIVCMDGCQLVRDAENDHDVLLVDGFDRNGQPPQLCSQAFYDDCYQSLAQDGMLVVNLLGNNSDTDLYLDRIQRSFGGAAIAVDARESGNRIVFACKGKRLDTAEQSLLKKLKDLSPHHALMLRLTAQNIVQQRRNDKLATAFP</sequence>
<dbReference type="RefSeq" id="WP_061534241.1">
    <property type="nucleotide sequence ID" value="NZ_CP013233.1"/>
</dbReference>
<dbReference type="GO" id="GO:0006596">
    <property type="term" value="P:polyamine biosynthetic process"/>
    <property type="evidence" value="ECO:0007669"/>
    <property type="project" value="UniProtKB-UniRule"/>
</dbReference>
<dbReference type="InterPro" id="IPR030374">
    <property type="entry name" value="PABS"/>
</dbReference>
<dbReference type="AlphaFoldDB" id="A0A127QM90"/>
<keyword evidence="3 4" id="KW-0620">Polyamine biosynthesis</keyword>
<dbReference type="EMBL" id="CP013235">
    <property type="protein sequence ID" value="AMP11178.1"/>
    <property type="molecule type" value="Genomic_DNA"/>
</dbReference>
<evidence type="ECO:0000256" key="3">
    <source>
        <dbReference type="ARBA" id="ARBA00023115"/>
    </source>
</evidence>
<organism evidence="6 7">
    <name type="scientific">Collimonas arenae</name>
    <dbReference type="NCBI Taxonomy" id="279058"/>
    <lineage>
        <taxon>Bacteria</taxon>
        <taxon>Pseudomonadati</taxon>
        <taxon>Pseudomonadota</taxon>
        <taxon>Betaproteobacteria</taxon>
        <taxon>Burkholderiales</taxon>
        <taxon>Oxalobacteraceae</taxon>
        <taxon>Collimonas</taxon>
    </lineage>
</organism>
<dbReference type="Pfam" id="PF01564">
    <property type="entry name" value="Spermine_synth"/>
    <property type="match status" value="1"/>
</dbReference>